<dbReference type="SUPFAM" id="SSF53474">
    <property type="entry name" value="alpha/beta-Hydrolases"/>
    <property type="match status" value="1"/>
</dbReference>
<dbReference type="InterPro" id="IPR044819">
    <property type="entry name" value="OBL-like"/>
</dbReference>
<gene>
    <name evidence="3" type="ORF">RJ641_011348</name>
</gene>
<name>A0AAN8V1A2_9MAGN</name>
<dbReference type="CDD" id="cd00519">
    <property type="entry name" value="Lipase_3"/>
    <property type="match status" value="1"/>
</dbReference>
<comment type="caution">
    <text evidence="3">The sequence shown here is derived from an EMBL/GenBank/DDBJ whole genome shotgun (WGS) entry which is preliminary data.</text>
</comment>
<protein>
    <submittedName>
        <fullName evidence="3">Fungal lipase-like domain</fullName>
    </submittedName>
</protein>
<dbReference type="Pfam" id="PF01764">
    <property type="entry name" value="Lipase_3"/>
    <property type="match status" value="1"/>
</dbReference>
<dbReference type="InterPro" id="IPR002921">
    <property type="entry name" value="Fungal_lipase-type"/>
</dbReference>
<feature type="domain" description="Fungal lipase-type" evidence="2">
    <location>
        <begin position="203"/>
        <end position="361"/>
    </location>
</feature>
<keyword evidence="1" id="KW-0378">Hydrolase</keyword>
<sequence length="475" mass="55045">MDEIVCGETLCCDYRVICLDKVALSDLVLILFSRNIEKIGFVESPQGAEESFRHRFFIVVSVMVQKFLQAVKKPLKSIGSAFEYWLNLVSCNQNLGVLLLNILREKVIYPRDISSTFLSTIANLDPRLGLVRNSADSKYYGALSMMASKISYENEAYIEATVTNQWKMEYMRFGQDFWNVYLGRSSTQAFMLRDRNAGSDMYVVAFRGTELFNADDWCSDFDISWYELGDTGKIHAGFLKAIGLQKDCKLPLEIEENNERPVAYYFIRNMLRKLLRQNNQAKFILTGHSLGGALAVLFPAILMLHNEKWMLERLYGVYTFGQPRVGDDVFGEFMKERLNKYGIRYFRYVYGNDVVPRLPFYDSTLRFKHFGTGLYFNSCYKVKILEEDLDKNFILPQYWISMRLVALWELVRSFGMSYRLGVEYRETLFLVLVRIFGLLVPGIPAHTPPDYINASRLVPSHVFLRIQNNQGLKIE</sequence>
<evidence type="ECO:0000259" key="2">
    <source>
        <dbReference type="Pfam" id="PF01764"/>
    </source>
</evidence>
<keyword evidence="4" id="KW-1185">Reference proteome</keyword>
<organism evidence="3 4">
    <name type="scientific">Dillenia turbinata</name>
    <dbReference type="NCBI Taxonomy" id="194707"/>
    <lineage>
        <taxon>Eukaryota</taxon>
        <taxon>Viridiplantae</taxon>
        <taxon>Streptophyta</taxon>
        <taxon>Embryophyta</taxon>
        <taxon>Tracheophyta</taxon>
        <taxon>Spermatophyta</taxon>
        <taxon>Magnoliopsida</taxon>
        <taxon>eudicotyledons</taxon>
        <taxon>Gunneridae</taxon>
        <taxon>Pentapetalae</taxon>
        <taxon>Dilleniales</taxon>
        <taxon>Dilleniaceae</taxon>
        <taxon>Dillenia</taxon>
    </lineage>
</organism>
<reference evidence="3 4" key="1">
    <citation type="submission" date="2023-12" db="EMBL/GenBank/DDBJ databases">
        <title>A high-quality genome assembly for Dillenia turbinata (Dilleniales).</title>
        <authorList>
            <person name="Chanderbali A."/>
        </authorList>
    </citation>
    <scope>NUCLEOTIDE SEQUENCE [LARGE SCALE GENOMIC DNA]</scope>
    <source>
        <strain evidence="3">LSX21</strain>
        <tissue evidence="3">Leaf</tissue>
    </source>
</reference>
<evidence type="ECO:0000313" key="4">
    <source>
        <dbReference type="Proteomes" id="UP001370490"/>
    </source>
</evidence>
<dbReference type="GO" id="GO:0004806">
    <property type="term" value="F:triacylglycerol lipase activity"/>
    <property type="evidence" value="ECO:0007669"/>
    <property type="project" value="InterPro"/>
</dbReference>
<dbReference type="EMBL" id="JBAMMX010000018">
    <property type="protein sequence ID" value="KAK6923044.1"/>
    <property type="molecule type" value="Genomic_DNA"/>
</dbReference>
<dbReference type="GO" id="GO:0006629">
    <property type="term" value="P:lipid metabolic process"/>
    <property type="evidence" value="ECO:0007669"/>
    <property type="project" value="InterPro"/>
</dbReference>
<dbReference type="PANTHER" id="PTHR46086">
    <property type="entry name" value="ALPHA/BETA-HYDROLASES SUPERFAMILY PROTEIN"/>
    <property type="match status" value="1"/>
</dbReference>
<proteinExistence type="predicted"/>
<dbReference type="InterPro" id="IPR029058">
    <property type="entry name" value="AB_hydrolase_fold"/>
</dbReference>
<dbReference type="Proteomes" id="UP001370490">
    <property type="component" value="Unassembled WGS sequence"/>
</dbReference>
<evidence type="ECO:0000313" key="3">
    <source>
        <dbReference type="EMBL" id="KAK6923044.1"/>
    </source>
</evidence>
<dbReference type="AlphaFoldDB" id="A0AAN8V1A2"/>
<evidence type="ECO:0000256" key="1">
    <source>
        <dbReference type="ARBA" id="ARBA00022801"/>
    </source>
</evidence>
<accession>A0AAN8V1A2</accession>
<dbReference type="PANTHER" id="PTHR46086:SF17">
    <property type="entry name" value="ALPHA_BETA-HYDROLASES SUPERFAMILY PROTEIN"/>
    <property type="match status" value="1"/>
</dbReference>
<dbReference type="Gene3D" id="3.40.50.1820">
    <property type="entry name" value="alpha/beta hydrolase"/>
    <property type="match status" value="1"/>
</dbReference>